<evidence type="ECO:0000256" key="1">
    <source>
        <dbReference type="SAM" id="MobiDB-lite"/>
    </source>
</evidence>
<keyword evidence="2" id="KW-0812">Transmembrane</keyword>
<feature type="transmembrane region" description="Helical" evidence="2">
    <location>
        <begin position="267"/>
        <end position="288"/>
    </location>
</feature>
<sequence>MSEELCEGIDGIEDFIVFDSGSQNYKFRDGILNAYCTNNNCDSDGKKLGSAFISLLQYFNSIDHVNLEDDKLAQYATLWFSYKISQNPKIEIAKNTMYDILTHNEWFNEHNESIEKIKDIMGIHFEYLNRLYRFLKGICETITNCNDPSKTSDCQESAKKCSELYRACIVQLPWREICNPYCSVLTNLKNDYDKFRKNSSDKEIPELELTEGLSECNVECSKQEERHKAKGTAQNRSSDSSEKVSILPNGLPSPSIPPTSINNGNKLPYIAVPLILIPIILGISYKYLTPVWRKKTKRKAMKKIINLSDQKKA</sequence>
<keyword evidence="2" id="KW-0472">Membrane</keyword>
<dbReference type="Proteomes" id="UP000195489">
    <property type="component" value="Unassembled WGS sequence"/>
</dbReference>
<organism evidence="3 4">
    <name type="scientific">Plasmodium chabaudi chabaudi</name>
    <dbReference type="NCBI Taxonomy" id="31271"/>
    <lineage>
        <taxon>Eukaryota</taxon>
        <taxon>Sar</taxon>
        <taxon>Alveolata</taxon>
        <taxon>Apicomplexa</taxon>
        <taxon>Aconoidasida</taxon>
        <taxon>Haemosporida</taxon>
        <taxon>Plasmodiidae</taxon>
        <taxon>Plasmodium</taxon>
        <taxon>Plasmodium (Vinckeia)</taxon>
    </lineage>
</organism>
<accession>A0A1D3LAC9</accession>
<feature type="region of interest" description="Disordered" evidence="1">
    <location>
        <begin position="227"/>
        <end position="258"/>
    </location>
</feature>
<evidence type="ECO:0000313" key="3">
    <source>
        <dbReference type="EMBL" id="SCL93453.1"/>
    </source>
</evidence>
<keyword evidence="2" id="KW-1133">Transmembrane helix</keyword>
<dbReference type="AlphaFoldDB" id="A0A1D3LAC9"/>
<evidence type="ECO:0000313" key="4">
    <source>
        <dbReference type="Proteomes" id="UP000195489"/>
    </source>
</evidence>
<evidence type="ECO:0000256" key="2">
    <source>
        <dbReference type="SAM" id="Phobius"/>
    </source>
</evidence>
<dbReference type="EMBL" id="FMIM01000416">
    <property type="protein sequence ID" value="SCL93453.1"/>
    <property type="molecule type" value="Genomic_DNA"/>
</dbReference>
<gene>
    <name evidence="3" type="ORF">PCHCB_000548300</name>
</gene>
<protein>
    <submittedName>
        <fullName evidence="3">Plasmodium variant antigen protein Cir/Yir/Bir, putative</fullName>
    </submittedName>
</protein>
<dbReference type="Pfam" id="PF06022">
    <property type="entry name" value="Cir_Bir_Yir"/>
    <property type="match status" value="1"/>
</dbReference>
<dbReference type="InterPro" id="IPR006477">
    <property type="entry name" value="Yir_bir_cir"/>
</dbReference>
<reference evidence="3 4" key="1">
    <citation type="submission" date="2016-08" db="EMBL/GenBank/DDBJ databases">
        <authorList>
            <consortium name="Pathogen Informatics"/>
        </authorList>
    </citation>
    <scope>NUCLEOTIDE SEQUENCE [LARGE SCALE GENOMIC DNA]</scope>
    <source>
        <strain evidence="3 4">CB</strain>
    </source>
</reference>
<name>A0A1D3LAC9_PLACU</name>
<proteinExistence type="predicted"/>